<keyword evidence="10" id="KW-1185">Reference proteome</keyword>
<comment type="pathway">
    <text evidence="1 7">Glycan biosynthesis; glycogen biosynthesis.</text>
</comment>
<dbReference type="Proteomes" id="UP000091820">
    <property type="component" value="Unassembled WGS sequence"/>
</dbReference>
<proteinExistence type="inferred from homology"/>
<evidence type="ECO:0000256" key="3">
    <source>
        <dbReference type="ARBA" id="ARBA00022676"/>
    </source>
</evidence>
<comment type="similarity">
    <text evidence="2 7">Belongs to the glycosyltransferase 3 family.</text>
</comment>
<dbReference type="EnsemblMetazoa" id="GBRI012157-RA">
    <property type="protein sequence ID" value="GBRI012157-PA"/>
    <property type="gene ID" value="GBRI012157"/>
</dbReference>
<dbReference type="UniPathway" id="UPA00164"/>
<dbReference type="VEuPathDB" id="VectorBase:GBRI012157"/>
<evidence type="ECO:0000313" key="9">
    <source>
        <dbReference type="EnsemblMetazoa" id="GBRI012157-PA"/>
    </source>
</evidence>
<comment type="catalytic activity">
    <reaction evidence="6">
        <text>[(1-&gt;4)-alpha-D-glucosyl](n) + UDP-alpha-D-glucose = [(1-&gt;4)-alpha-D-glucosyl](n+1) + UDP + H(+)</text>
        <dbReference type="Rhea" id="RHEA:18549"/>
        <dbReference type="Rhea" id="RHEA-COMP:9584"/>
        <dbReference type="Rhea" id="RHEA-COMP:9587"/>
        <dbReference type="ChEBI" id="CHEBI:15378"/>
        <dbReference type="ChEBI" id="CHEBI:15444"/>
        <dbReference type="ChEBI" id="CHEBI:58223"/>
        <dbReference type="ChEBI" id="CHEBI:58885"/>
        <dbReference type="EC" id="2.4.1.11"/>
    </reaction>
    <physiologicalReaction direction="left-to-right" evidence="6">
        <dbReference type="Rhea" id="RHEA:18550"/>
    </physiologicalReaction>
</comment>
<keyword evidence="4 7" id="KW-0808">Transferase</keyword>
<sequence>MCFDDISTNTDLTYFESKDKFEGIIKTGKLNVTVVKSLNNNFCAVLSQIPTDKKNYYNNVNKDIKFANLIGLEIVAIVCDHAGDHATIFNSNFHNTNGNKIPTLHDPVHMLYLFRGHYFETTKPKVIDLFQTGKILLNLFRPNNGFGKINEDYFETMKVIQASLSTKLKETRKNFVETFIDIVDKLLKTSDEVNPSVFNSFVLNKVFENVRRSTDNLRVRNGFETQTMTQNTDSIDDDDALTNFARPHRNNFVYPKENEVEIFEFVFHYYRQARVKTLQAVHPDYVDESSVYGSRDNLNFSQTFSESPSPTSSRHTTPVHSIHGSDDEDSVDEETELKELGIK</sequence>
<keyword evidence="5 7" id="KW-0320">Glycogen biosynthesis</keyword>
<organism evidence="9 10">
    <name type="scientific">Glossina brevipalpis</name>
    <dbReference type="NCBI Taxonomy" id="37001"/>
    <lineage>
        <taxon>Eukaryota</taxon>
        <taxon>Metazoa</taxon>
        <taxon>Ecdysozoa</taxon>
        <taxon>Arthropoda</taxon>
        <taxon>Hexapoda</taxon>
        <taxon>Insecta</taxon>
        <taxon>Pterygota</taxon>
        <taxon>Neoptera</taxon>
        <taxon>Endopterygota</taxon>
        <taxon>Diptera</taxon>
        <taxon>Brachycera</taxon>
        <taxon>Muscomorpha</taxon>
        <taxon>Hippoboscoidea</taxon>
        <taxon>Glossinidae</taxon>
        <taxon>Glossina</taxon>
    </lineage>
</organism>
<dbReference type="InterPro" id="IPR008631">
    <property type="entry name" value="Glycogen_synth"/>
</dbReference>
<evidence type="ECO:0000313" key="10">
    <source>
        <dbReference type="Proteomes" id="UP000091820"/>
    </source>
</evidence>
<accession>A0A1A9WAD6</accession>
<dbReference type="STRING" id="37001.A0A1A9WAD6"/>
<dbReference type="EC" id="2.4.1.11" evidence="7"/>
<evidence type="ECO:0000256" key="5">
    <source>
        <dbReference type="ARBA" id="ARBA00023056"/>
    </source>
</evidence>
<dbReference type="GO" id="GO:0005978">
    <property type="term" value="P:glycogen biosynthetic process"/>
    <property type="evidence" value="ECO:0007669"/>
    <property type="project" value="UniProtKB-UniPathway"/>
</dbReference>
<reference evidence="9" key="2">
    <citation type="submission" date="2020-05" db="UniProtKB">
        <authorList>
            <consortium name="EnsemblMetazoa"/>
        </authorList>
    </citation>
    <scope>IDENTIFICATION</scope>
    <source>
        <strain evidence="9">IAEA</strain>
    </source>
</reference>
<evidence type="ECO:0000256" key="2">
    <source>
        <dbReference type="ARBA" id="ARBA00010686"/>
    </source>
</evidence>
<protein>
    <recommendedName>
        <fullName evidence="7">Glycogen [starch] synthase</fullName>
        <ecNumber evidence="7">2.4.1.11</ecNumber>
    </recommendedName>
</protein>
<feature type="compositionally biased region" description="Acidic residues" evidence="8">
    <location>
        <begin position="326"/>
        <end position="336"/>
    </location>
</feature>
<feature type="compositionally biased region" description="Low complexity" evidence="8">
    <location>
        <begin position="301"/>
        <end position="321"/>
    </location>
</feature>
<dbReference type="AlphaFoldDB" id="A0A1A9WAD6"/>
<dbReference type="Pfam" id="PF05693">
    <property type="entry name" value="Glycogen_syn"/>
    <property type="match status" value="1"/>
</dbReference>
<evidence type="ECO:0000256" key="4">
    <source>
        <dbReference type="ARBA" id="ARBA00022679"/>
    </source>
</evidence>
<keyword evidence="3 7" id="KW-0328">Glycosyltransferase</keyword>
<comment type="function">
    <text evidence="7">Transfers the glycosyl residue from UDP-Glc to the non-reducing end of alpha-1,4-glucan.</text>
</comment>
<reference evidence="10" key="1">
    <citation type="submission" date="2014-03" db="EMBL/GenBank/DDBJ databases">
        <authorList>
            <person name="Aksoy S."/>
            <person name="Warren W."/>
            <person name="Wilson R.K."/>
        </authorList>
    </citation>
    <scope>NUCLEOTIDE SEQUENCE [LARGE SCALE GENOMIC DNA]</scope>
    <source>
        <strain evidence="10">IAEA</strain>
    </source>
</reference>
<evidence type="ECO:0000256" key="7">
    <source>
        <dbReference type="RuleBase" id="RU363104"/>
    </source>
</evidence>
<name>A0A1A9WAD6_9MUSC</name>
<evidence type="ECO:0000256" key="8">
    <source>
        <dbReference type="SAM" id="MobiDB-lite"/>
    </source>
</evidence>
<evidence type="ECO:0000256" key="6">
    <source>
        <dbReference type="ARBA" id="ARBA00047345"/>
    </source>
</evidence>
<dbReference type="GO" id="GO:0004373">
    <property type="term" value="F:alpha-1,4-glucan glucosyltransferase (UDP-glucose donor) activity"/>
    <property type="evidence" value="ECO:0007669"/>
    <property type="project" value="UniProtKB-EC"/>
</dbReference>
<evidence type="ECO:0000256" key="1">
    <source>
        <dbReference type="ARBA" id="ARBA00004964"/>
    </source>
</evidence>
<feature type="region of interest" description="Disordered" evidence="8">
    <location>
        <begin position="299"/>
        <end position="343"/>
    </location>
</feature>